<evidence type="ECO:0000313" key="2">
    <source>
        <dbReference type="Proteomes" id="UP000823842"/>
    </source>
</evidence>
<proteinExistence type="predicted"/>
<sequence>MANKFLSSKGLKKLKGAMIMMPLGKMLHDEGLAEGRNLGLTEGRFATIVEIIRNTKPDVSFDNIVKTLNLESGCVKKIQKLIQEMPDHTDLQIAQAFLADK</sequence>
<reference evidence="1" key="1">
    <citation type="journal article" date="2021" name="PeerJ">
        <title>Extensive microbial diversity within the chicken gut microbiome revealed by metagenomics and culture.</title>
        <authorList>
            <person name="Gilroy R."/>
            <person name="Ravi A."/>
            <person name="Getino M."/>
            <person name="Pursley I."/>
            <person name="Horton D.L."/>
            <person name="Alikhan N.F."/>
            <person name="Baker D."/>
            <person name="Gharbi K."/>
            <person name="Hall N."/>
            <person name="Watson M."/>
            <person name="Adriaenssens E.M."/>
            <person name="Foster-Nyarko E."/>
            <person name="Jarju S."/>
            <person name="Secka A."/>
            <person name="Antonio M."/>
            <person name="Oren A."/>
            <person name="Chaudhuri R.R."/>
            <person name="La Ragione R."/>
            <person name="Hildebrand F."/>
            <person name="Pallen M.J."/>
        </authorList>
    </citation>
    <scope>NUCLEOTIDE SEQUENCE</scope>
    <source>
        <strain evidence="1">ChiSjej1B19-5720</strain>
    </source>
</reference>
<protein>
    <submittedName>
        <fullName evidence="1">Uncharacterized protein</fullName>
    </submittedName>
</protein>
<gene>
    <name evidence="1" type="ORF">IAA06_02515</name>
</gene>
<dbReference type="EMBL" id="DWYZ01000059">
    <property type="protein sequence ID" value="HJB27649.1"/>
    <property type="molecule type" value="Genomic_DNA"/>
</dbReference>
<comment type="caution">
    <text evidence="1">The sequence shown here is derived from an EMBL/GenBank/DDBJ whole genome shotgun (WGS) entry which is preliminary data.</text>
</comment>
<dbReference type="Proteomes" id="UP000823842">
    <property type="component" value="Unassembled WGS sequence"/>
</dbReference>
<evidence type="ECO:0000313" key="1">
    <source>
        <dbReference type="EMBL" id="HJB27649.1"/>
    </source>
</evidence>
<name>A0A9D2LQT2_9FIRM</name>
<reference evidence="1" key="2">
    <citation type="submission" date="2021-04" db="EMBL/GenBank/DDBJ databases">
        <authorList>
            <person name="Gilroy R."/>
        </authorList>
    </citation>
    <scope>NUCLEOTIDE SEQUENCE</scope>
    <source>
        <strain evidence="1">ChiSjej1B19-5720</strain>
    </source>
</reference>
<organism evidence="1 2">
    <name type="scientific">Candidatus Blautia faecavium</name>
    <dbReference type="NCBI Taxonomy" id="2838487"/>
    <lineage>
        <taxon>Bacteria</taxon>
        <taxon>Bacillati</taxon>
        <taxon>Bacillota</taxon>
        <taxon>Clostridia</taxon>
        <taxon>Lachnospirales</taxon>
        <taxon>Lachnospiraceae</taxon>
        <taxon>Blautia</taxon>
    </lineage>
</organism>
<dbReference type="AlphaFoldDB" id="A0A9D2LQT2"/>
<accession>A0A9D2LQT2</accession>